<dbReference type="GO" id="GO:0016020">
    <property type="term" value="C:membrane"/>
    <property type="evidence" value="ECO:0007669"/>
    <property type="project" value="TreeGrafter"/>
</dbReference>
<evidence type="ECO:0000256" key="7">
    <source>
        <dbReference type="SAM" id="Phobius"/>
    </source>
</evidence>
<proteinExistence type="predicted"/>
<feature type="domain" description="Peptidase M48" evidence="8">
    <location>
        <begin position="259"/>
        <end position="424"/>
    </location>
</feature>
<accession>A0AAV7EBD3</accession>
<dbReference type="Proteomes" id="UP000825729">
    <property type="component" value="Unassembled WGS sequence"/>
</dbReference>
<keyword evidence="10" id="KW-1185">Reference proteome</keyword>
<sequence length="450" mass="50395">MGYHGRAKLALNGFKGLASKIFAGAGKHANEGPATTVNYLAQCNELRSFGGTLSRKKFGNGGSSFNTFPRTKPNGFSTSRNCDGRRFYYVDRNNVQHFRPRGPQRWFQNPRMVMTVVFLGAGVVITVYYGHLETVPYTKRTHFVLLSKNVERQIGEAQFEQIKKSYKGKILPAIHPESVRVRMIAKDIIDALKRGVKHQQGWSNLEYAESWGMPGLTHEGIQSVETALTEEGKLETQWSRADEILNDDWVHKSRKKGQERGAQSMTQHLDGLNWEVLVVKEPVVNAFCLPGGKIVVFTGLLDHFRSDVEIATILGHEIGHCIARHAAEGITKNMWFAILQLILLQFVTMPDLVNAMSHLLLRLPFSRRMEMEADYMGLLLMAAAGYDPRVAPSVYEKLGKVTGESHLRDYLSTHPSGKTRAKLLVQAKVMEEALSIYRDAVAGHGVEGFL</sequence>
<dbReference type="PANTHER" id="PTHR22726">
    <property type="entry name" value="METALLOENDOPEPTIDASE OMA1"/>
    <property type="match status" value="1"/>
</dbReference>
<dbReference type="GO" id="GO:0046872">
    <property type="term" value="F:metal ion binding"/>
    <property type="evidence" value="ECO:0007669"/>
    <property type="project" value="UniProtKB-KW"/>
</dbReference>
<dbReference type="AlphaFoldDB" id="A0AAV7EBD3"/>
<organism evidence="9 10">
    <name type="scientific">Aristolochia fimbriata</name>
    <name type="common">White veined hardy Dutchman's pipe vine</name>
    <dbReference type="NCBI Taxonomy" id="158543"/>
    <lineage>
        <taxon>Eukaryota</taxon>
        <taxon>Viridiplantae</taxon>
        <taxon>Streptophyta</taxon>
        <taxon>Embryophyta</taxon>
        <taxon>Tracheophyta</taxon>
        <taxon>Spermatophyta</taxon>
        <taxon>Magnoliopsida</taxon>
        <taxon>Magnoliidae</taxon>
        <taxon>Piperales</taxon>
        <taxon>Aristolochiaceae</taxon>
        <taxon>Aristolochia</taxon>
    </lineage>
</organism>
<protein>
    <recommendedName>
        <fullName evidence="8">Peptidase M48 domain-containing protein</fullName>
    </recommendedName>
</protein>
<keyword evidence="7" id="KW-1133">Transmembrane helix</keyword>
<keyword evidence="2" id="KW-0645">Protease</keyword>
<evidence type="ECO:0000256" key="3">
    <source>
        <dbReference type="ARBA" id="ARBA00022723"/>
    </source>
</evidence>
<evidence type="ECO:0000313" key="10">
    <source>
        <dbReference type="Proteomes" id="UP000825729"/>
    </source>
</evidence>
<gene>
    <name evidence="9" type="ORF">H6P81_016491</name>
</gene>
<dbReference type="Gene3D" id="3.30.2010.10">
    <property type="entry name" value="Metalloproteases ('zincins'), catalytic domain"/>
    <property type="match status" value="1"/>
</dbReference>
<keyword evidence="4" id="KW-0378">Hydrolase</keyword>
<evidence type="ECO:0000259" key="8">
    <source>
        <dbReference type="Pfam" id="PF01435"/>
    </source>
</evidence>
<keyword evidence="7" id="KW-0812">Transmembrane</keyword>
<name>A0AAV7EBD3_ARIFI</name>
<evidence type="ECO:0000256" key="4">
    <source>
        <dbReference type="ARBA" id="ARBA00022801"/>
    </source>
</evidence>
<reference evidence="9 10" key="1">
    <citation type="submission" date="2021-07" db="EMBL/GenBank/DDBJ databases">
        <title>The Aristolochia fimbriata genome: insights into angiosperm evolution, floral development and chemical biosynthesis.</title>
        <authorList>
            <person name="Jiao Y."/>
        </authorList>
    </citation>
    <scope>NUCLEOTIDE SEQUENCE [LARGE SCALE GENOMIC DNA]</scope>
    <source>
        <strain evidence="9">IBCAS-2021</strain>
        <tissue evidence="9">Leaf</tissue>
    </source>
</reference>
<evidence type="ECO:0000256" key="2">
    <source>
        <dbReference type="ARBA" id="ARBA00022670"/>
    </source>
</evidence>
<keyword evidence="7" id="KW-0472">Membrane</keyword>
<comment type="caution">
    <text evidence="9">The sequence shown here is derived from an EMBL/GenBank/DDBJ whole genome shotgun (WGS) entry which is preliminary data.</text>
</comment>
<comment type="cofactor">
    <cofactor evidence="1">
        <name>Zn(2+)</name>
        <dbReference type="ChEBI" id="CHEBI:29105"/>
    </cofactor>
</comment>
<dbReference type="Pfam" id="PF01435">
    <property type="entry name" value="Peptidase_M48"/>
    <property type="match status" value="1"/>
</dbReference>
<dbReference type="PANTHER" id="PTHR22726:SF1">
    <property type="entry name" value="METALLOENDOPEPTIDASE OMA1, MITOCHONDRIAL"/>
    <property type="match status" value="1"/>
</dbReference>
<dbReference type="InterPro" id="IPR051156">
    <property type="entry name" value="Mito/Outer_Membr_Metalloprot"/>
</dbReference>
<dbReference type="CDD" id="cd07331">
    <property type="entry name" value="M48C_Oma1_like"/>
    <property type="match status" value="1"/>
</dbReference>
<dbReference type="InterPro" id="IPR001915">
    <property type="entry name" value="Peptidase_M48"/>
</dbReference>
<evidence type="ECO:0000256" key="1">
    <source>
        <dbReference type="ARBA" id="ARBA00001947"/>
    </source>
</evidence>
<keyword evidence="3" id="KW-0479">Metal-binding</keyword>
<keyword evidence="5" id="KW-0862">Zinc</keyword>
<keyword evidence="6" id="KW-0482">Metalloprotease</keyword>
<evidence type="ECO:0000256" key="5">
    <source>
        <dbReference type="ARBA" id="ARBA00022833"/>
    </source>
</evidence>
<dbReference type="EMBL" id="JAINDJ010000006">
    <property type="protein sequence ID" value="KAG9445151.1"/>
    <property type="molecule type" value="Genomic_DNA"/>
</dbReference>
<evidence type="ECO:0000313" key="9">
    <source>
        <dbReference type="EMBL" id="KAG9445151.1"/>
    </source>
</evidence>
<dbReference type="GO" id="GO:0004222">
    <property type="term" value="F:metalloendopeptidase activity"/>
    <property type="evidence" value="ECO:0007669"/>
    <property type="project" value="InterPro"/>
</dbReference>
<feature type="transmembrane region" description="Helical" evidence="7">
    <location>
        <begin position="112"/>
        <end position="131"/>
    </location>
</feature>
<evidence type="ECO:0000256" key="6">
    <source>
        <dbReference type="ARBA" id="ARBA00023049"/>
    </source>
</evidence>
<dbReference type="GO" id="GO:0051603">
    <property type="term" value="P:proteolysis involved in protein catabolic process"/>
    <property type="evidence" value="ECO:0007669"/>
    <property type="project" value="TreeGrafter"/>
</dbReference>